<dbReference type="EMBL" id="JAKUCV010003406">
    <property type="protein sequence ID" value="KAJ4839067.1"/>
    <property type="molecule type" value="Genomic_DNA"/>
</dbReference>
<evidence type="ECO:0000256" key="1">
    <source>
        <dbReference type="ARBA" id="ARBA00007469"/>
    </source>
</evidence>
<proteinExistence type="inferred from homology"/>
<dbReference type="Gene3D" id="3.90.730.10">
    <property type="entry name" value="Ribonuclease T2-like"/>
    <property type="match status" value="1"/>
</dbReference>
<evidence type="ECO:0000256" key="3">
    <source>
        <dbReference type="SAM" id="MobiDB-lite"/>
    </source>
</evidence>
<dbReference type="Proteomes" id="UP001141552">
    <property type="component" value="Unassembled WGS sequence"/>
</dbReference>
<dbReference type="PANTHER" id="PTHR11240:SF22">
    <property type="entry name" value="RIBONUCLEASE T2"/>
    <property type="match status" value="1"/>
</dbReference>
<reference evidence="4" key="1">
    <citation type="submission" date="2022-02" db="EMBL/GenBank/DDBJ databases">
        <authorList>
            <person name="Henning P.M."/>
            <person name="McCubbin A.G."/>
            <person name="Shore J.S."/>
        </authorList>
    </citation>
    <scope>NUCLEOTIDE SEQUENCE</scope>
    <source>
        <strain evidence="4">F60SS</strain>
        <tissue evidence="4">Leaves</tissue>
    </source>
</reference>
<gene>
    <name evidence="4" type="ORF">Tsubulata_040997</name>
</gene>
<comment type="caution">
    <text evidence="4">The sequence shown here is derived from an EMBL/GenBank/DDBJ whole genome shotgun (WGS) entry which is preliminary data.</text>
</comment>
<organism evidence="4 5">
    <name type="scientific">Turnera subulata</name>
    <dbReference type="NCBI Taxonomy" id="218843"/>
    <lineage>
        <taxon>Eukaryota</taxon>
        <taxon>Viridiplantae</taxon>
        <taxon>Streptophyta</taxon>
        <taxon>Embryophyta</taxon>
        <taxon>Tracheophyta</taxon>
        <taxon>Spermatophyta</taxon>
        <taxon>Magnoliopsida</taxon>
        <taxon>eudicotyledons</taxon>
        <taxon>Gunneridae</taxon>
        <taxon>Pentapetalae</taxon>
        <taxon>rosids</taxon>
        <taxon>fabids</taxon>
        <taxon>Malpighiales</taxon>
        <taxon>Passifloraceae</taxon>
        <taxon>Turnera</taxon>
    </lineage>
</organism>
<accession>A0A9Q0FWX6</accession>
<dbReference type="SUPFAM" id="SSF55895">
    <property type="entry name" value="Ribonuclease Rh-like"/>
    <property type="match status" value="1"/>
</dbReference>
<dbReference type="GO" id="GO:0033897">
    <property type="term" value="F:ribonuclease T2 activity"/>
    <property type="evidence" value="ECO:0007669"/>
    <property type="project" value="InterPro"/>
</dbReference>
<dbReference type="InterPro" id="IPR036430">
    <property type="entry name" value="RNase_T2-like_sf"/>
</dbReference>
<dbReference type="InterPro" id="IPR001568">
    <property type="entry name" value="RNase_T2-like"/>
</dbReference>
<evidence type="ECO:0000313" key="4">
    <source>
        <dbReference type="EMBL" id="KAJ4839067.1"/>
    </source>
</evidence>
<comment type="similarity">
    <text evidence="1 2">Belongs to the RNase T2 family.</text>
</comment>
<dbReference type="PANTHER" id="PTHR11240">
    <property type="entry name" value="RIBONUCLEASE T2"/>
    <property type="match status" value="1"/>
</dbReference>
<evidence type="ECO:0000313" key="5">
    <source>
        <dbReference type="Proteomes" id="UP001141552"/>
    </source>
</evidence>
<keyword evidence="5" id="KW-1185">Reference proteome</keyword>
<dbReference type="AlphaFoldDB" id="A0A9Q0FWX6"/>
<reference evidence="4" key="2">
    <citation type="journal article" date="2023" name="Plants (Basel)">
        <title>Annotation of the Turnera subulata (Passifloraceae) Draft Genome Reveals the S-Locus Evolved after the Divergence of Turneroideae from Passifloroideae in a Stepwise Manner.</title>
        <authorList>
            <person name="Henning P.M."/>
            <person name="Roalson E.H."/>
            <person name="Mir W."/>
            <person name="McCubbin A.G."/>
            <person name="Shore J.S."/>
        </authorList>
    </citation>
    <scope>NUCLEOTIDE SEQUENCE</scope>
    <source>
        <strain evidence="4">F60SS</strain>
    </source>
</reference>
<dbReference type="Pfam" id="PF00445">
    <property type="entry name" value="Ribonuclease_T2"/>
    <property type="match status" value="1"/>
</dbReference>
<protein>
    <submittedName>
        <fullName evidence="4">Uncharacterized protein</fullName>
    </submittedName>
</protein>
<feature type="region of interest" description="Disordered" evidence="3">
    <location>
        <begin position="117"/>
        <end position="179"/>
    </location>
</feature>
<dbReference type="GO" id="GO:0003723">
    <property type="term" value="F:RNA binding"/>
    <property type="evidence" value="ECO:0007669"/>
    <property type="project" value="InterPro"/>
</dbReference>
<feature type="compositionally biased region" description="Low complexity" evidence="3">
    <location>
        <begin position="141"/>
        <end position="151"/>
    </location>
</feature>
<feature type="compositionally biased region" description="Basic and acidic residues" evidence="3">
    <location>
        <begin position="120"/>
        <end position="131"/>
    </location>
</feature>
<evidence type="ECO:0000256" key="2">
    <source>
        <dbReference type="RuleBase" id="RU004328"/>
    </source>
</evidence>
<name>A0A9Q0FWX6_9ROSI</name>
<sequence>MFSLAVCYAAVTAVKDPKSFTLAMAWPPSFCSDVSNNNCQRPPPEMFTIHRYWPEYDGPRYDHHPNPIRISEWVRQPAVSQLSRYWPNLTNSNGGRSFDEGTIKAFPGSGLNPLIKCGTNRKEPNPGDRPVRGRSIHKIDTLTADTTSATTNPPFDASQQCPTSRTHHHHHLPPPSRSHAVLFVTDSDALQ</sequence>